<proteinExistence type="predicted"/>
<protein>
    <submittedName>
        <fullName evidence="2">Uncharacterized protein</fullName>
    </submittedName>
</protein>
<dbReference type="EMBL" id="MK689364">
    <property type="protein sequence ID" value="QBZ70735.1"/>
    <property type="molecule type" value="Genomic_DNA"/>
</dbReference>
<evidence type="ECO:0000256" key="1">
    <source>
        <dbReference type="SAM" id="Phobius"/>
    </source>
</evidence>
<feature type="transmembrane region" description="Helical" evidence="1">
    <location>
        <begin position="55"/>
        <end position="75"/>
    </location>
</feature>
<keyword evidence="1" id="KW-0812">Transmembrane</keyword>
<evidence type="ECO:0000313" key="2">
    <source>
        <dbReference type="EMBL" id="QBZ70735.1"/>
    </source>
</evidence>
<keyword evidence="1" id="KW-0472">Membrane</keyword>
<dbReference type="Proteomes" id="UP000297195">
    <property type="component" value="Segment"/>
</dbReference>
<organism evidence="2 3">
    <name type="scientific">Edwardsiella phage pEt-SU</name>
    <dbReference type="NCBI Taxonomy" id="2562142"/>
    <lineage>
        <taxon>Viruses</taxon>
        <taxon>Duplodnaviria</taxon>
        <taxon>Heunggongvirae</taxon>
        <taxon>Uroviricota</taxon>
        <taxon>Caudoviricetes</taxon>
        <taxon>Chimalliviridae</taxon>
        <taxon>Petsuvirus</taxon>
        <taxon>Petsuvirus pEtSU</taxon>
    </lineage>
</organism>
<feature type="transmembrane region" description="Helical" evidence="1">
    <location>
        <begin position="21"/>
        <end position="43"/>
    </location>
</feature>
<accession>A0A4D6DWQ0</accession>
<sequence length="85" mass="9982">MPQQPTLRELTAAYWELFKGQLIKAVVGIFFVCILATCVGLYYGEDAMNDMMIFWKIEIYLSLFVIALFLFKRFIFNRLTGKRKS</sequence>
<evidence type="ECO:0000313" key="3">
    <source>
        <dbReference type="Proteomes" id="UP000297195"/>
    </source>
</evidence>
<name>A0A4D6DWQ0_9CAUD</name>
<keyword evidence="3" id="KW-1185">Reference proteome</keyword>
<reference evidence="2 3" key="1">
    <citation type="submission" date="2019-03" db="EMBL/GenBank/DDBJ databases">
        <authorList>
            <person name="Kim S.G."/>
            <person name="Park S.C."/>
        </authorList>
    </citation>
    <scope>NUCLEOTIDE SEQUENCE [LARGE SCALE GENOMIC DNA]</scope>
</reference>
<keyword evidence="1" id="KW-1133">Transmembrane helix</keyword>
<gene>
    <name evidence="2" type="ORF">pETSU_154</name>
</gene>